<proteinExistence type="predicted"/>
<protein>
    <submittedName>
        <fullName evidence="2">Uncharacterized protein</fullName>
    </submittedName>
</protein>
<name>A0A1Y6LYL0_ZYMTR</name>
<evidence type="ECO:0000313" key="3">
    <source>
        <dbReference type="Proteomes" id="UP000215453"/>
    </source>
</evidence>
<dbReference type="Proteomes" id="UP000215453">
    <property type="component" value="Chromosome 10"/>
</dbReference>
<dbReference type="EMBL" id="LT882685">
    <property type="protein sequence ID" value="SMY28540.1"/>
    <property type="molecule type" value="Genomic_DNA"/>
</dbReference>
<accession>A0A1Y6LYL0</accession>
<evidence type="ECO:0000256" key="1">
    <source>
        <dbReference type="SAM" id="MobiDB-lite"/>
    </source>
</evidence>
<dbReference type="AlphaFoldDB" id="A0A1Y6LYL0"/>
<evidence type="ECO:0000313" key="2">
    <source>
        <dbReference type="EMBL" id="SMY28540.1"/>
    </source>
</evidence>
<sequence length="113" mass="12814">MRKFAIPPEELEEYFKSVAHAASTSNNRRLALTMADWECRTCIKNKPAPRPTPTPTPKLRRSTRIKEAPAILKKKQEAAKVARAEAAQPPPKKKTTKKVAKAKVFRPIRRLKT</sequence>
<organism evidence="2 3">
    <name type="scientific">Zymoseptoria tritici ST99CH_1A5</name>
    <dbReference type="NCBI Taxonomy" id="1276529"/>
    <lineage>
        <taxon>Eukaryota</taxon>
        <taxon>Fungi</taxon>
        <taxon>Dikarya</taxon>
        <taxon>Ascomycota</taxon>
        <taxon>Pezizomycotina</taxon>
        <taxon>Dothideomycetes</taxon>
        <taxon>Dothideomycetidae</taxon>
        <taxon>Mycosphaerellales</taxon>
        <taxon>Mycosphaerellaceae</taxon>
        <taxon>Zymoseptoria</taxon>
    </lineage>
</organism>
<reference evidence="2 3" key="1">
    <citation type="submission" date="2016-10" db="EMBL/GenBank/DDBJ databases">
        <authorList>
            <person name="Varghese N."/>
        </authorList>
    </citation>
    <scope>NUCLEOTIDE SEQUENCE [LARGE SCALE GENOMIC DNA]</scope>
</reference>
<feature type="region of interest" description="Disordered" evidence="1">
    <location>
        <begin position="81"/>
        <end position="113"/>
    </location>
</feature>
<gene>
    <name evidence="2" type="ORF">ZT1A5_G9985</name>
</gene>
<feature type="compositionally biased region" description="Basic residues" evidence="1">
    <location>
        <begin position="91"/>
        <end position="113"/>
    </location>
</feature>